<dbReference type="InterPro" id="IPR009003">
    <property type="entry name" value="Peptidase_S1_PA"/>
</dbReference>
<dbReference type="Gene3D" id="2.60.120.380">
    <property type="match status" value="1"/>
</dbReference>
<gene>
    <name evidence="8" type="ORF">HB761_15020</name>
</gene>
<dbReference type="PANTHER" id="PTHR36234">
    <property type="entry name" value="LYSYL ENDOPEPTIDASE"/>
    <property type="match status" value="1"/>
</dbReference>
<proteinExistence type="inferred from homology"/>
<dbReference type="EC" id="3.4.21.-" evidence="6"/>
<dbReference type="InterPro" id="IPR043504">
    <property type="entry name" value="Peptidase_S1_PA_chymotrypsin"/>
</dbReference>
<keyword evidence="5 6" id="KW-0720">Serine protease</keyword>
<dbReference type="RefSeq" id="WP_255935739.1">
    <property type="nucleotide sequence ID" value="NZ_CP050467.1"/>
</dbReference>
<evidence type="ECO:0000256" key="2">
    <source>
        <dbReference type="ARBA" id="ARBA00022670"/>
    </source>
</evidence>
<protein>
    <recommendedName>
        <fullName evidence="6">Serine protease</fullName>
        <ecNumber evidence="6">3.4.21.-</ecNumber>
    </recommendedName>
</protein>
<evidence type="ECO:0000313" key="9">
    <source>
        <dbReference type="Proteomes" id="UP001058687"/>
    </source>
</evidence>
<comment type="similarity">
    <text evidence="1 6">Belongs to the peptidase S1B family.</text>
</comment>
<evidence type="ECO:0000259" key="7">
    <source>
        <dbReference type="Pfam" id="PF04151"/>
    </source>
</evidence>
<organism evidence="8 9">
    <name type="scientific">Vibrio campbellii</name>
    <dbReference type="NCBI Taxonomy" id="680"/>
    <lineage>
        <taxon>Bacteria</taxon>
        <taxon>Pseudomonadati</taxon>
        <taxon>Pseudomonadota</taxon>
        <taxon>Gammaproteobacteria</taxon>
        <taxon>Vibrionales</taxon>
        <taxon>Vibrionaceae</taxon>
        <taxon>Vibrio</taxon>
    </lineage>
</organism>
<dbReference type="EMBL" id="CP050467">
    <property type="protein sequence ID" value="UTZ27923.1"/>
    <property type="molecule type" value="Genomic_DNA"/>
</dbReference>
<dbReference type="GO" id="GO:0006508">
    <property type="term" value="P:proteolysis"/>
    <property type="evidence" value="ECO:0007669"/>
    <property type="project" value="UniProtKB-KW"/>
</dbReference>
<dbReference type="SUPFAM" id="SSF50494">
    <property type="entry name" value="Trypsin-like serine proteases"/>
    <property type="match status" value="1"/>
</dbReference>
<dbReference type="AlphaFoldDB" id="A0AAE9SNP7"/>
<feature type="signal peptide" evidence="6">
    <location>
        <begin position="1"/>
        <end position="23"/>
    </location>
</feature>
<dbReference type="GO" id="GO:0008236">
    <property type="term" value="F:serine-type peptidase activity"/>
    <property type="evidence" value="ECO:0007669"/>
    <property type="project" value="UniProtKB-KW"/>
</dbReference>
<sequence length="482" mass="52715">MKIPRIQVGLFLATLLFSSLATSQEKLIQVADKIEHAYTFTNTEENRDTVKYQLHHSGASFIKVHFSQFNLGVGDSVTLRSDNSAEKVTYHEGSNEPFFARSISSDAVTIEWRRASESGSLAIDYYTAGYSEDKLQQVGTLSTCGVNERRDAACWEESHPTEFGWSHAVARLLIDGRSLCTAWRVGPENHLMTNNHCVSTSGKLRNTEVWFNYQRMTCNGSLDDVVKVMGNELIKTDYTLDYSLFNVTNFDTIAQFGYLGLTDTPPVYGSGIYIPQHGAGNPKEIAIESDKNGSGLCQIDVASANGRGTGTDTGYFCDTIGGSSGSPVLLSDSHQVVALHHYGGCENQGVKMERIWPEIAPVFGGQLPQGKMGKQPPTSEYPIISVGDVINDLQQPKNGQLIFVLPSSERTQDVVVSMSGGAGDADLYTLSGSRPDKSTYDCRPYRANSNESCEARMESQDLYILISAYSAFSGVTLSVDVK</sequence>
<keyword evidence="2 6" id="KW-0645">Protease</keyword>
<evidence type="ECO:0000256" key="4">
    <source>
        <dbReference type="ARBA" id="ARBA00022801"/>
    </source>
</evidence>
<evidence type="ECO:0000256" key="5">
    <source>
        <dbReference type="ARBA" id="ARBA00022825"/>
    </source>
</evidence>
<dbReference type="PRINTS" id="PR00839">
    <property type="entry name" value="V8PROTEASE"/>
</dbReference>
<reference evidence="8" key="1">
    <citation type="submission" date="2020-03" db="EMBL/GenBank/DDBJ databases">
        <title>Five strains of Vibrio campbellii isolated from Mariana Trench.</title>
        <authorList>
            <person name="Liang J."/>
            <person name="Zhang X.-H."/>
        </authorList>
    </citation>
    <scope>NUCLEOTIDE SEQUENCE</scope>
    <source>
        <strain evidence="8">LJC014</strain>
    </source>
</reference>
<dbReference type="Pfam" id="PF13365">
    <property type="entry name" value="Trypsin_2"/>
    <property type="match status" value="1"/>
</dbReference>
<dbReference type="InterPro" id="IPR007280">
    <property type="entry name" value="Peptidase_C_arc/bac"/>
</dbReference>
<dbReference type="Proteomes" id="UP001058687">
    <property type="component" value="Chromosome 1"/>
</dbReference>
<dbReference type="Pfam" id="PF04151">
    <property type="entry name" value="PPC"/>
    <property type="match status" value="1"/>
</dbReference>
<evidence type="ECO:0000256" key="6">
    <source>
        <dbReference type="RuleBase" id="RU004296"/>
    </source>
</evidence>
<dbReference type="PANTHER" id="PTHR36234:SF5">
    <property type="entry name" value="LYSYL ENDOPEPTIDASE"/>
    <property type="match status" value="1"/>
</dbReference>
<evidence type="ECO:0000313" key="8">
    <source>
        <dbReference type="EMBL" id="UTZ27923.1"/>
    </source>
</evidence>
<feature type="chain" id="PRO_5041775870" description="Serine protease" evidence="6">
    <location>
        <begin position="24"/>
        <end position="482"/>
    </location>
</feature>
<accession>A0AAE9SNP7</accession>
<evidence type="ECO:0000256" key="3">
    <source>
        <dbReference type="ARBA" id="ARBA00022729"/>
    </source>
</evidence>
<dbReference type="InterPro" id="IPR008256">
    <property type="entry name" value="Peptidase_S1B"/>
</dbReference>
<name>A0AAE9SNP7_9VIBR</name>
<feature type="domain" description="Peptidase C-terminal archaeal/bacterial" evidence="7">
    <location>
        <begin position="411"/>
        <end position="457"/>
    </location>
</feature>
<evidence type="ECO:0000256" key="1">
    <source>
        <dbReference type="ARBA" id="ARBA00008764"/>
    </source>
</evidence>
<keyword evidence="4 6" id="KW-0378">Hydrolase</keyword>
<keyword evidence="3 6" id="KW-0732">Signal</keyword>
<dbReference type="Gene3D" id="2.40.10.10">
    <property type="entry name" value="Trypsin-like serine proteases"/>
    <property type="match status" value="2"/>
</dbReference>